<reference evidence="3" key="2">
    <citation type="submission" date="2022-01" db="EMBL/GenBank/DDBJ databases">
        <authorList>
            <person name="Yamashiro T."/>
            <person name="Shiraishi A."/>
            <person name="Satake H."/>
            <person name="Nakayama K."/>
        </authorList>
    </citation>
    <scope>NUCLEOTIDE SEQUENCE</scope>
</reference>
<feature type="domain" description="CCHC-type" evidence="2">
    <location>
        <begin position="195"/>
        <end position="211"/>
    </location>
</feature>
<proteinExistence type="predicted"/>
<dbReference type="EMBL" id="BQNB010012475">
    <property type="protein sequence ID" value="GJT04018.1"/>
    <property type="molecule type" value="Genomic_DNA"/>
</dbReference>
<keyword evidence="1" id="KW-0479">Metal-binding</keyword>
<protein>
    <submittedName>
        <fullName evidence="3">Retrovirus-related pol polyprotein from transposon TNT 1-94</fullName>
    </submittedName>
</protein>
<evidence type="ECO:0000256" key="1">
    <source>
        <dbReference type="PROSITE-ProRule" id="PRU00047"/>
    </source>
</evidence>
<accession>A0ABQ5ARY8</accession>
<name>A0ABQ5ARY8_9ASTR</name>
<sequence length="349" mass="39834">MSTLAEFMIVVDADNRPPMLDKSMYESWKSSMELYIQGKDHERIILNSFKNSPLIWPTVEQENGTVRPKIYEKLSDKENLQVDCDLKASNIVLQGLPPDVYSLVNHHRVAKEIWDRVKLLMQGTSLSKQERLAVPTFLPGDDPIACINKEIAFLSTLFSPRYPSTNNQLRSSSNPRTKPLFKKVESLFIKFKEDKCYNCQGEGHMARHCTQPKRRRDVTWFKEKVLLVQAQAKGKELDEEQLAFLADPGVADGQVAQTITHNAAFQTNDLDAYDFDCDDISSNKAVLMANLSSCDSDVLSKVPYSDTFQNDTMNQSVQEWKYSEQSPIVYYPDNEITSDSNIISYSQYL</sequence>
<dbReference type="PROSITE" id="PS50158">
    <property type="entry name" value="ZF_CCHC"/>
    <property type="match status" value="1"/>
</dbReference>
<keyword evidence="4" id="KW-1185">Reference proteome</keyword>
<dbReference type="InterPro" id="IPR036875">
    <property type="entry name" value="Znf_CCHC_sf"/>
</dbReference>
<dbReference type="Pfam" id="PF00098">
    <property type="entry name" value="zf-CCHC"/>
    <property type="match status" value="1"/>
</dbReference>
<gene>
    <name evidence="3" type="ORF">Tco_0838480</name>
</gene>
<evidence type="ECO:0000313" key="3">
    <source>
        <dbReference type="EMBL" id="GJT04018.1"/>
    </source>
</evidence>
<reference evidence="3" key="1">
    <citation type="journal article" date="2022" name="Int. J. Mol. Sci.">
        <title>Draft Genome of Tanacetum Coccineum: Genomic Comparison of Closely Related Tanacetum-Family Plants.</title>
        <authorList>
            <person name="Yamashiro T."/>
            <person name="Shiraishi A."/>
            <person name="Nakayama K."/>
            <person name="Satake H."/>
        </authorList>
    </citation>
    <scope>NUCLEOTIDE SEQUENCE</scope>
</reference>
<dbReference type="Proteomes" id="UP001151760">
    <property type="component" value="Unassembled WGS sequence"/>
</dbReference>
<dbReference type="InterPro" id="IPR001878">
    <property type="entry name" value="Znf_CCHC"/>
</dbReference>
<dbReference type="SMART" id="SM00343">
    <property type="entry name" value="ZnF_C2HC"/>
    <property type="match status" value="1"/>
</dbReference>
<evidence type="ECO:0000259" key="2">
    <source>
        <dbReference type="PROSITE" id="PS50158"/>
    </source>
</evidence>
<comment type="caution">
    <text evidence="3">The sequence shown here is derived from an EMBL/GenBank/DDBJ whole genome shotgun (WGS) entry which is preliminary data.</text>
</comment>
<evidence type="ECO:0000313" key="4">
    <source>
        <dbReference type="Proteomes" id="UP001151760"/>
    </source>
</evidence>
<dbReference type="SUPFAM" id="SSF57756">
    <property type="entry name" value="Retrovirus zinc finger-like domains"/>
    <property type="match status" value="1"/>
</dbReference>
<dbReference type="Gene3D" id="4.10.60.10">
    <property type="entry name" value="Zinc finger, CCHC-type"/>
    <property type="match status" value="1"/>
</dbReference>
<keyword evidence="1" id="KW-0863">Zinc-finger</keyword>
<keyword evidence="1" id="KW-0862">Zinc</keyword>
<organism evidence="3 4">
    <name type="scientific">Tanacetum coccineum</name>
    <dbReference type="NCBI Taxonomy" id="301880"/>
    <lineage>
        <taxon>Eukaryota</taxon>
        <taxon>Viridiplantae</taxon>
        <taxon>Streptophyta</taxon>
        <taxon>Embryophyta</taxon>
        <taxon>Tracheophyta</taxon>
        <taxon>Spermatophyta</taxon>
        <taxon>Magnoliopsida</taxon>
        <taxon>eudicotyledons</taxon>
        <taxon>Gunneridae</taxon>
        <taxon>Pentapetalae</taxon>
        <taxon>asterids</taxon>
        <taxon>campanulids</taxon>
        <taxon>Asterales</taxon>
        <taxon>Asteraceae</taxon>
        <taxon>Asteroideae</taxon>
        <taxon>Anthemideae</taxon>
        <taxon>Anthemidinae</taxon>
        <taxon>Tanacetum</taxon>
    </lineage>
</organism>